<dbReference type="InterPro" id="IPR023385">
    <property type="entry name" value="YopX-like_C"/>
</dbReference>
<dbReference type="Pfam" id="PF09643">
    <property type="entry name" value="YopX"/>
    <property type="match status" value="1"/>
</dbReference>
<dbReference type="InterPro" id="IPR010024">
    <property type="entry name" value="CHP16711"/>
</dbReference>
<dbReference type="SUPFAM" id="SSF159006">
    <property type="entry name" value="YopX-like"/>
    <property type="match status" value="1"/>
</dbReference>
<name>A0ABX5MZY1_9LACO</name>
<reference evidence="2 3" key="1">
    <citation type="submission" date="2018-05" db="EMBL/GenBank/DDBJ databases">
        <title>Reference genomes for bee gut microbiota database.</title>
        <authorList>
            <person name="Ellegaard K.M."/>
        </authorList>
    </citation>
    <scope>NUCLEOTIDE SEQUENCE [LARGE SCALE GENOMIC DNA]</scope>
    <source>
        <strain evidence="2 3">ESL0184</strain>
    </source>
</reference>
<evidence type="ECO:0000259" key="1">
    <source>
        <dbReference type="Pfam" id="PF09643"/>
    </source>
</evidence>
<accession>A0ABX5MZY1</accession>
<gene>
    <name evidence="2" type="ORF">DK873_02685</name>
</gene>
<keyword evidence="3" id="KW-1185">Reference proteome</keyword>
<dbReference type="Gene3D" id="2.30.30.290">
    <property type="entry name" value="YopX-like domains"/>
    <property type="match status" value="1"/>
</dbReference>
<evidence type="ECO:0000313" key="3">
    <source>
        <dbReference type="Proteomes" id="UP000247698"/>
    </source>
</evidence>
<feature type="domain" description="YopX protein" evidence="1">
    <location>
        <begin position="31"/>
        <end position="129"/>
    </location>
</feature>
<protein>
    <recommendedName>
        <fullName evidence="1">YopX protein domain-containing protein</fullName>
    </recommendedName>
</protein>
<sequence>MEDIFKFRKWNKETKTMSQVEVLDLRSGQTYIDDPIIMQYTGLKDANGKDIYEGDILCVPTHYRIIMSAVDHWVDEFLEVKYSSLLGGFIVLPFEKYLSKYLFDGYDKNGFYHKYPKIVGNIYQNSNLIRRNNDK</sequence>
<evidence type="ECO:0000313" key="2">
    <source>
        <dbReference type="EMBL" id="PXY84089.1"/>
    </source>
</evidence>
<dbReference type="InterPro" id="IPR019096">
    <property type="entry name" value="YopX_protein"/>
</dbReference>
<organism evidence="2 3">
    <name type="scientific">Lactobacillus melliventris</name>
    <dbReference type="NCBI Taxonomy" id="1218507"/>
    <lineage>
        <taxon>Bacteria</taxon>
        <taxon>Bacillati</taxon>
        <taxon>Bacillota</taxon>
        <taxon>Bacilli</taxon>
        <taxon>Lactobacillales</taxon>
        <taxon>Lactobacillaceae</taxon>
        <taxon>Lactobacillus</taxon>
    </lineage>
</organism>
<comment type="caution">
    <text evidence="2">The sequence shown here is derived from an EMBL/GenBank/DDBJ whole genome shotgun (WGS) entry which is preliminary data.</text>
</comment>
<dbReference type="Proteomes" id="UP000247698">
    <property type="component" value="Unassembled WGS sequence"/>
</dbReference>
<dbReference type="NCBIfam" id="TIGR01671">
    <property type="entry name" value="phage_TIGR01671"/>
    <property type="match status" value="1"/>
</dbReference>
<proteinExistence type="predicted"/>
<dbReference type="EMBL" id="QGLG01000002">
    <property type="protein sequence ID" value="PXY84089.1"/>
    <property type="molecule type" value="Genomic_DNA"/>
</dbReference>